<gene>
    <name evidence="2" type="ORF">A7C99_5034</name>
</gene>
<protein>
    <submittedName>
        <fullName evidence="2">Uncharacterized protein</fullName>
    </submittedName>
</protein>
<organism evidence="2 3">
    <name type="scientific">Trichophyton rubrum</name>
    <name type="common">Athlete's foot fungus</name>
    <name type="synonym">Epidermophyton rubrum</name>
    <dbReference type="NCBI Taxonomy" id="5551"/>
    <lineage>
        <taxon>Eukaryota</taxon>
        <taxon>Fungi</taxon>
        <taxon>Dikarya</taxon>
        <taxon>Ascomycota</taxon>
        <taxon>Pezizomycotina</taxon>
        <taxon>Eurotiomycetes</taxon>
        <taxon>Eurotiomycetidae</taxon>
        <taxon>Onygenales</taxon>
        <taxon>Arthrodermataceae</taxon>
        <taxon>Trichophyton</taxon>
    </lineage>
</organism>
<dbReference type="EMBL" id="LHPM01000018">
    <property type="protein sequence ID" value="OAL62652.1"/>
    <property type="molecule type" value="Genomic_DNA"/>
</dbReference>
<keyword evidence="1" id="KW-0472">Membrane</keyword>
<sequence>MLGHAAVLLPPARSVWQQQVTRHRLAWSTLFPSRLVSSRLVLVSSSGRRQDRPDSKHVAQEALVFCLLAIVVVVVFIISLSSSLSASLLVLLIAAAPSLLPVSPSP</sequence>
<accession>A0A178ERI1</accession>
<keyword evidence="1" id="KW-0812">Transmembrane</keyword>
<name>A0A178ERI1_TRIRU</name>
<keyword evidence="1" id="KW-1133">Transmembrane helix</keyword>
<dbReference type="AlphaFoldDB" id="A0A178ERI1"/>
<feature type="transmembrane region" description="Helical" evidence="1">
    <location>
        <begin position="63"/>
        <end position="96"/>
    </location>
</feature>
<evidence type="ECO:0000313" key="2">
    <source>
        <dbReference type="EMBL" id="OAL62652.1"/>
    </source>
</evidence>
<comment type="caution">
    <text evidence="2">The sequence shown here is derived from an EMBL/GenBank/DDBJ whole genome shotgun (WGS) entry which is preliminary data.</text>
</comment>
<evidence type="ECO:0000313" key="3">
    <source>
        <dbReference type="Proteomes" id="UP000243015"/>
    </source>
</evidence>
<reference evidence="2 3" key="1">
    <citation type="submission" date="2016-05" db="EMBL/GenBank/DDBJ databases">
        <title>Genome sequencing of Trichophyton rubrum CMCC(F)T1i isolated from hair.</title>
        <authorList>
            <person name="Zhan P."/>
            <person name="Tao Y."/>
            <person name="Liu W."/>
        </authorList>
    </citation>
    <scope>NUCLEOTIDE SEQUENCE [LARGE SCALE GENOMIC DNA]</scope>
    <source>
        <strain evidence="3">CMCC(F)T1i</strain>
    </source>
</reference>
<evidence type="ECO:0000256" key="1">
    <source>
        <dbReference type="SAM" id="Phobius"/>
    </source>
</evidence>
<dbReference type="Proteomes" id="UP000243015">
    <property type="component" value="Unassembled WGS sequence"/>
</dbReference>
<proteinExistence type="predicted"/>